<evidence type="ECO:0000256" key="1">
    <source>
        <dbReference type="SAM" id="MobiDB-lite"/>
    </source>
</evidence>
<evidence type="ECO:0000313" key="3">
    <source>
        <dbReference type="Proteomes" id="UP000037460"/>
    </source>
</evidence>
<feature type="compositionally biased region" description="Acidic residues" evidence="1">
    <location>
        <begin position="200"/>
        <end position="210"/>
    </location>
</feature>
<gene>
    <name evidence="2" type="ORF">Ctob_006163</name>
</gene>
<sequence length="341" mass="37163">MPIEMESTPAAEPMRRALCPVARYNERVNRARSSNKNLSTNKLKEVSSPGPRASSRKERPPKEGLASTRRMSGAGGENKGQVAPPKLPPKRSLEPSYGGHSMSEGIKSNPFLLADQKKKVVTVPDKKDIEKWVRSTPTKGVPPLMLSSALAEPRPIGPLSDEQRVSVQRKRESILMEKRRESVLLEQPLEAEEQMATGEAPEEARDEEAYTDEALNEWVLPMDDWEDTEWGVPIAPAPPPSAASPIDALCEPSLEPPPPSSEEASSAVATQLMRAPSAAVPKTARRPRGDLACLETNASSELLAALAGMLPVLDGALRTAEAVERTAMPLAELVRQQKRRR</sequence>
<name>A0A0M0JHZ0_9EUKA</name>
<dbReference type="AlphaFoldDB" id="A0A0M0JHZ0"/>
<keyword evidence="3" id="KW-1185">Reference proteome</keyword>
<feature type="region of interest" description="Disordered" evidence="1">
    <location>
        <begin position="185"/>
        <end position="210"/>
    </location>
</feature>
<dbReference type="Proteomes" id="UP000037460">
    <property type="component" value="Unassembled WGS sequence"/>
</dbReference>
<protein>
    <submittedName>
        <fullName evidence="2">Uncharacterized protein</fullName>
    </submittedName>
</protein>
<organism evidence="2 3">
    <name type="scientific">Chrysochromulina tobinii</name>
    <dbReference type="NCBI Taxonomy" id="1460289"/>
    <lineage>
        <taxon>Eukaryota</taxon>
        <taxon>Haptista</taxon>
        <taxon>Haptophyta</taxon>
        <taxon>Prymnesiophyceae</taxon>
        <taxon>Prymnesiales</taxon>
        <taxon>Chrysochromulinaceae</taxon>
        <taxon>Chrysochromulina</taxon>
    </lineage>
</organism>
<accession>A0A0M0JHZ0</accession>
<feature type="region of interest" description="Disordered" evidence="1">
    <location>
        <begin position="229"/>
        <end position="286"/>
    </location>
</feature>
<evidence type="ECO:0000313" key="2">
    <source>
        <dbReference type="EMBL" id="KOO26085.1"/>
    </source>
</evidence>
<reference evidence="3" key="1">
    <citation type="journal article" date="2015" name="PLoS Genet.">
        <title>Genome Sequence and Transcriptome Analyses of Chrysochromulina tobin: Metabolic Tools for Enhanced Algal Fitness in the Prominent Order Prymnesiales (Haptophyceae).</title>
        <authorList>
            <person name="Hovde B.T."/>
            <person name="Deodato C.R."/>
            <person name="Hunsperger H.M."/>
            <person name="Ryken S.A."/>
            <person name="Yost W."/>
            <person name="Jha R.K."/>
            <person name="Patterson J."/>
            <person name="Monnat R.J. Jr."/>
            <person name="Barlow S.B."/>
            <person name="Starkenburg S.R."/>
            <person name="Cattolico R.A."/>
        </authorList>
    </citation>
    <scope>NUCLEOTIDE SEQUENCE</scope>
    <source>
        <strain evidence="3">CCMP291</strain>
    </source>
</reference>
<comment type="caution">
    <text evidence="2">The sequence shown here is derived from an EMBL/GenBank/DDBJ whole genome shotgun (WGS) entry which is preliminary data.</text>
</comment>
<feature type="region of interest" description="Disordered" evidence="1">
    <location>
        <begin position="28"/>
        <end position="110"/>
    </location>
</feature>
<dbReference type="EMBL" id="JWZX01002893">
    <property type="protein sequence ID" value="KOO26085.1"/>
    <property type="molecule type" value="Genomic_DNA"/>
</dbReference>
<feature type="compositionally biased region" description="Polar residues" evidence="1">
    <location>
        <begin position="31"/>
        <end position="41"/>
    </location>
</feature>
<proteinExistence type="predicted"/>